<evidence type="ECO:0000313" key="14">
    <source>
        <dbReference type="EMBL" id="OZC03360.1"/>
    </source>
</evidence>
<gene>
    <name evidence="14" type="ORF">BSZ36_10425</name>
</gene>
<dbReference type="PROSITE" id="PS51217">
    <property type="entry name" value="UVRD_HELICASE_CTER"/>
    <property type="match status" value="1"/>
</dbReference>
<organism evidence="14 15">
    <name type="scientific">Rubricoccus marinus</name>
    <dbReference type="NCBI Taxonomy" id="716817"/>
    <lineage>
        <taxon>Bacteria</taxon>
        <taxon>Pseudomonadati</taxon>
        <taxon>Rhodothermota</taxon>
        <taxon>Rhodothermia</taxon>
        <taxon>Rhodothermales</taxon>
        <taxon>Rubricoccaceae</taxon>
        <taxon>Rubricoccus</taxon>
    </lineage>
</organism>
<evidence type="ECO:0000259" key="13">
    <source>
        <dbReference type="PROSITE" id="PS51217"/>
    </source>
</evidence>
<feature type="region of interest" description="Disordered" evidence="11">
    <location>
        <begin position="669"/>
        <end position="697"/>
    </location>
</feature>
<proteinExistence type="inferred from homology"/>
<comment type="catalytic activity">
    <reaction evidence="7">
        <text>Couples ATP hydrolysis with the unwinding of duplex DNA by translocating in the 3'-5' direction.</text>
        <dbReference type="EC" id="5.6.2.4"/>
    </reaction>
</comment>
<feature type="domain" description="UvrD-like helicase C-terminal" evidence="13">
    <location>
        <begin position="316"/>
        <end position="580"/>
    </location>
</feature>
<dbReference type="CDD" id="cd17932">
    <property type="entry name" value="DEXQc_UvrD"/>
    <property type="match status" value="1"/>
</dbReference>
<dbReference type="PANTHER" id="PTHR11070">
    <property type="entry name" value="UVRD / RECB / PCRA DNA HELICASE FAMILY MEMBER"/>
    <property type="match status" value="1"/>
</dbReference>
<dbReference type="GO" id="GO:0043138">
    <property type="term" value="F:3'-5' DNA helicase activity"/>
    <property type="evidence" value="ECO:0007669"/>
    <property type="project" value="UniProtKB-EC"/>
</dbReference>
<evidence type="ECO:0000313" key="15">
    <source>
        <dbReference type="Proteomes" id="UP000216446"/>
    </source>
</evidence>
<dbReference type="PROSITE" id="PS51198">
    <property type="entry name" value="UVRD_HELICASE_ATP_BIND"/>
    <property type="match status" value="1"/>
</dbReference>
<keyword evidence="6" id="KW-0413">Isomerase</keyword>
<evidence type="ECO:0000256" key="7">
    <source>
        <dbReference type="ARBA" id="ARBA00034617"/>
    </source>
</evidence>
<dbReference type="GO" id="GO:0000725">
    <property type="term" value="P:recombinational repair"/>
    <property type="evidence" value="ECO:0007669"/>
    <property type="project" value="TreeGrafter"/>
</dbReference>
<dbReference type="EMBL" id="MQWB01000001">
    <property type="protein sequence ID" value="OZC03360.1"/>
    <property type="molecule type" value="Genomic_DNA"/>
</dbReference>
<dbReference type="GO" id="GO:0005829">
    <property type="term" value="C:cytosol"/>
    <property type="evidence" value="ECO:0007669"/>
    <property type="project" value="TreeGrafter"/>
</dbReference>
<evidence type="ECO:0000259" key="12">
    <source>
        <dbReference type="PROSITE" id="PS51198"/>
    </source>
</evidence>
<dbReference type="InterPro" id="IPR000212">
    <property type="entry name" value="DNA_helicase_UvrD/REP"/>
</dbReference>
<evidence type="ECO:0000256" key="2">
    <source>
        <dbReference type="ARBA" id="ARBA00022741"/>
    </source>
</evidence>
<dbReference type="InParanoid" id="A0A259U082"/>
<dbReference type="Gene3D" id="1.10.486.10">
    <property type="entry name" value="PCRA, domain 4"/>
    <property type="match status" value="1"/>
</dbReference>
<evidence type="ECO:0000256" key="1">
    <source>
        <dbReference type="ARBA" id="ARBA00009922"/>
    </source>
</evidence>
<reference evidence="14 15" key="1">
    <citation type="submission" date="2016-11" db="EMBL/GenBank/DDBJ databases">
        <title>Study of marine rhodopsin-containing bacteria.</title>
        <authorList>
            <person name="Yoshizawa S."/>
            <person name="Kumagai Y."/>
            <person name="Kogure K."/>
        </authorList>
    </citation>
    <scope>NUCLEOTIDE SEQUENCE [LARGE SCALE GENOMIC DNA]</scope>
    <source>
        <strain evidence="14 15">SG-29</strain>
    </source>
</reference>
<dbReference type="Gene3D" id="1.10.10.160">
    <property type="match status" value="1"/>
</dbReference>
<comment type="catalytic activity">
    <reaction evidence="9">
        <text>ATP + H2O = ADP + phosphate + H(+)</text>
        <dbReference type="Rhea" id="RHEA:13065"/>
        <dbReference type="ChEBI" id="CHEBI:15377"/>
        <dbReference type="ChEBI" id="CHEBI:15378"/>
        <dbReference type="ChEBI" id="CHEBI:30616"/>
        <dbReference type="ChEBI" id="CHEBI:43474"/>
        <dbReference type="ChEBI" id="CHEBI:456216"/>
        <dbReference type="EC" id="5.6.2.4"/>
    </reaction>
</comment>
<evidence type="ECO:0000256" key="3">
    <source>
        <dbReference type="ARBA" id="ARBA00022801"/>
    </source>
</evidence>
<dbReference type="AlphaFoldDB" id="A0A259U082"/>
<comment type="similarity">
    <text evidence="1">Belongs to the helicase family. UvrD subfamily.</text>
</comment>
<keyword evidence="5 10" id="KW-0067">ATP-binding</keyword>
<dbReference type="Pfam" id="PF00580">
    <property type="entry name" value="UvrD-helicase"/>
    <property type="match status" value="1"/>
</dbReference>
<comment type="caution">
    <text evidence="14">The sequence shown here is derived from an EMBL/GenBank/DDBJ whole genome shotgun (WGS) entry which is preliminary data.</text>
</comment>
<feature type="binding site" evidence="10">
    <location>
        <begin position="52"/>
        <end position="59"/>
    </location>
    <ligand>
        <name>ATP</name>
        <dbReference type="ChEBI" id="CHEBI:30616"/>
    </ligand>
</feature>
<dbReference type="PANTHER" id="PTHR11070:SF3">
    <property type="entry name" value="DNA 3'-5' HELICASE"/>
    <property type="match status" value="1"/>
</dbReference>
<name>A0A259U082_9BACT</name>
<feature type="domain" description="UvrD-like helicase ATP-binding" evidence="12">
    <location>
        <begin position="31"/>
        <end position="315"/>
    </location>
</feature>
<evidence type="ECO:0000256" key="10">
    <source>
        <dbReference type="PROSITE-ProRule" id="PRU00560"/>
    </source>
</evidence>
<dbReference type="SUPFAM" id="SSF52540">
    <property type="entry name" value="P-loop containing nucleoside triphosphate hydrolases"/>
    <property type="match status" value="1"/>
</dbReference>
<keyword evidence="15" id="KW-1185">Reference proteome</keyword>
<dbReference type="InterPro" id="IPR014017">
    <property type="entry name" value="DNA_helicase_UvrD-like_C"/>
</dbReference>
<dbReference type="EC" id="5.6.2.4" evidence="8"/>
<evidence type="ECO:0000256" key="9">
    <source>
        <dbReference type="ARBA" id="ARBA00048988"/>
    </source>
</evidence>
<evidence type="ECO:0000256" key="5">
    <source>
        <dbReference type="ARBA" id="ARBA00022840"/>
    </source>
</evidence>
<dbReference type="GO" id="GO:0003677">
    <property type="term" value="F:DNA binding"/>
    <property type="evidence" value="ECO:0007669"/>
    <property type="project" value="InterPro"/>
</dbReference>
<keyword evidence="2 10" id="KW-0547">Nucleotide-binding</keyword>
<dbReference type="Gene3D" id="3.40.50.300">
    <property type="entry name" value="P-loop containing nucleotide triphosphate hydrolases"/>
    <property type="match status" value="2"/>
</dbReference>
<dbReference type="Pfam" id="PF13361">
    <property type="entry name" value="UvrD_C"/>
    <property type="match status" value="1"/>
</dbReference>
<evidence type="ECO:0000256" key="8">
    <source>
        <dbReference type="ARBA" id="ARBA00034808"/>
    </source>
</evidence>
<evidence type="ECO:0000256" key="11">
    <source>
        <dbReference type="SAM" id="MobiDB-lite"/>
    </source>
</evidence>
<dbReference type="Proteomes" id="UP000216446">
    <property type="component" value="Unassembled WGS sequence"/>
</dbReference>
<dbReference type="GO" id="GO:0005524">
    <property type="term" value="F:ATP binding"/>
    <property type="evidence" value="ECO:0007669"/>
    <property type="project" value="UniProtKB-UniRule"/>
</dbReference>
<dbReference type="InterPro" id="IPR027417">
    <property type="entry name" value="P-loop_NTPase"/>
</dbReference>
<dbReference type="RefSeq" id="WP_179271129.1">
    <property type="nucleotide sequence ID" value="NZ_MQWB01000001.1"/>
</dbReference>
<dbReference type="GO" id="GO:0016887">
    <property type="term" value="F:ATP hydrolysis activity"/>
    <property type="evidence" value="ECO:0007669"/>
    <property type="project" value="RHEA"/>
</dbReference>
<evidence type="ECO:0000256" key="6">
    <source>
        <dbReference type="ARBA" id="ARBA00023235"/>
    </source>
</evidence>
<dbReference type="InterPro" id="IPR014016">
    <property type="entry name" value="UvrD-like_ATP-bd"/>
</dbReference>
<dbReference type="InterPro" id="IPR013986">
    <property type="entry name" value="DExx_box_DNA_helicase_dom_sf"/>
</dbReference>
<accession>A0A259U082</accession>
<evidence type="ECO:0000256" key="4">
    <source>
        <dbReference type="ARBA" id="ARBA00022806"/>
    </source>
</evidence>
<keyword evidence="4 10" id="KW-0347">Helicase</keyword>
<keyword evidence="3 10" id="KW-0378">Hydrolase</keyword>
<protein>
    <recommendedName>
        <fullName evidence="8">DNA 3'-5' helicase</fullName>
        <ecNumber evidence="8">5.6.2.4</ecNumber>
    </recommendedName>
</protein>
<sequence length="697" mass="76651">MARRFVLPARTPEASAASGALRADLQIDYAAELNPQQLAAATASGGPTLIVAGAGTGKTRTLVYRVAYLVETGVEPDRIALLTFTRRAAREMLVRASGLLDGRCERVRGGTFHAFCVEVLRQHGEAIGLPRRFTILDQADAADVIDLVRTEKGLDSRERRFPKKRSLQRILSSAANRGMSVQEVIEEEHPHYARHADAIAELGDAFQATKRRYGLADYDDLLGLTAQLLATQEAIRKQVSGRLTHVLVDEYQDVNHVQADLVRLLASEHGNVTVVGDDAQSIYRFRGADVGHILAFPERFPGARVLKLEENYRSTQPILTLANHVLEGAREKYEKRLFTRKEGGETPGLVPCPDEEWQSRFVCELVLGTREAGVPLARQAVLFRASWCSYALEAELTRRQIPFVKVGGLKLAEAAHVKDMVAHLRVAENAADAVAWNRALLLLEGVGPRTVRKVLDWIGAQEASGADAYGLAFGADARYADSVRALAALLADLRDGRPLADQVDRLLAYYRPHFERIYDDWGRREPDLDGLADLAARYETRADLLESFALDPVDLSQEDVEGAYRDEPPLVLSTIHSAKGLEFDTVVLIDALDGVLPNEYAVKTQAELDEERRLLYVALTRAERELYVSYPASRWRRGSGGFLTRVSRFLEDTPEALLERVALVEETSGSALPPADARGAIGAGGGKGGETPKRLGP</sequence>